<dbReference type="AlphaFoldDB" id="A0A5M3WW61"/>
<feature type="domain" description="Copper amine oxidase catalytic" evidence="10">
    <location>
        <begin position="231"/>
        <end position="630"/>
    </location>
</feature>
<dbReference type="PANTHER" id="PTHR10638:SF41">
    <property type="entry name" value="AMINE OXIDASE"/>
    <property type="match status" value="1"/>
</dbReference>
<evidence type="ECO:0000256" key="8">
    <source>
        <dbReference type="RuleBase" id="RU000672"/>
    </source>
</evidence>
<sequence length="655" mass="73072">MTEMLHLSVAEPSHGERHPFDPLTPAEIERAVALIRADGRLGARAGFWGAYLDEAAARAAVAGAVPATVRRLTVVVIDHDAPAAWEVDVVLDDAPRCAEWRPVDHRRPGITSDEARSAARACRESPLFQAALARRGIHDVSLVMIDAESMGGFEPERYAGRRLTWGTVWHRVDEGDNGYVRPVQGVVPIIDMHTMEVIEVEDHGVVPMSPEAGPLEPGGFGPDRPGLRPLDVVQPEGPSFTVTGHLVEWQGWRFRIGFTHREGLVLHDLEFLGRSVLRRASCNEMYVPYLDPNSTQYRKNFFDWGEYGAGPLTNSLELGCDCLGLIRYFDAAYLGGAGEAVTIRNAICMHEEDDSILWKHNDLRRGVGQVRRSRRLIVSNFQTVANYDYGFYWSLYQDGRIELEVKLTGMLSASGVEADEEVRYGRRVADHVQVPTHQHYFGLRLDTAIDGPLNRLVEAHAEGEPDPALDPYGNAVRHVRTPIRRESEAARSTDPATARHWRVESATATNRYGEPTAYRLTLQGTARPFGRPDSVMARRAPFVHRHLWATPYDPAERFVGGQYPNHAEPGEDGVHVWQRQDRSLDGVELVLWPVLGSHHYPRPEQWPVMPVDTLRMILEPDGFFDRNPAMDIPAPARKTGHATPGDQAPSCCSPS</sequence>
<evidence type="ECO:0000256" key="3">
    <source>
        <dbReference type="ARBA" id="ARBA00022772"/>
    </source>
</evidence>
<keyword evidence="5 8" id="KW-0186">Copper</keyword>
<keyword evidence="13" id="KW-1185">Reference proteome</keyword>
<comment type="PTM">
    <text evidence="7 8">Topaquinone (TPQ) is generated by copper-dependent autoxidation of a specific tyrosyl residue.</text>
</comment>
<comment type="similarity">
    <text evidence="1 8">Belongs to the copper/topaquinone oxidase family.</text>
</comment>
<dbReference type="Gene3D" id="3.10.450.40">
    <property type="match status" value="2"/>
</dbReference>
<evidence type="ECO:0000313" key="12">
    <source>
        <dbReference type="EMBL" id="GES11551.1"/>
    </source>
</evidence>
<dbReference type="GO" id="GO:0005507">
    <property type="term" value="F:copper ion binding"/>
    <property type="evidence" value="ECO:0007669"/>
    <property type="project" value="InterPro"/>
</dbReference>
<evidence type="ECO:0000256" key="1">
    <source>
        <dbReference type="ARBA" id="ARBA00007983"/>
    </source>
</evidence>
<dbReference type="InterPro" id="IPR015802">
    <property type="entry name" value="Cu_amine_oxidase_N3"/>
</dbReference>
<reference evidence="12 13" key="1">
    <citation type="submission" date="2019-10" db="EMBL/GenBank/DDBJ databases">
        <title>Whole genome shotgun sequence of Acrocarpospora macrocephala NBRC 16266.</title>
        <authorList>
            <person name="Ichikawa N."/>
            <person name="Kimura A."/>
            <person name="Kitahashi Y."/>
            <person name="Komaki H."/>
            <person name="Oguchi A."/>
        </authorList>
    </citation>
    <scope>NUCLEOTIDE SEQUENCE [LARGE SCALE GENOMIC DNA]</scope>
    <source>
        <strain evidence="12 13">NBRC 16266</strain>
    </source>
</reference>
<feature type="region of interest" description="Disordered" evidence="9">
    <location>
        <begin position="632"/>
        <end position="655"/>
    </location>
</feature>
<evidence type="ECO:0000259" key="11">
    <source>
        <dbReference type="Pfam" id="PF02728"/>
    </source>
</evidence>
<dbReference type="InterPro" id="IPR000269">
    <property type="entry name" value="Cu_amine_oxidase"/>
</dbReference>
<dbReference type="SUPFAM" id="SSF49998">
    <property type="entry name" value="Amine oxidase catalytic domain"/>
    <property type="match status" value="1"/>
</dbReference>
<comment type="cofactor">
    <cofactor evidence="8">
        <name>Cu cation</name>
        <dbReference type="ChEBI" id="CHEBI:23378"/>
    </cofactor>
    <text evidence="8">Contains 1 topaquinone per subunit.</text>
</comment>
<evidence type="ECO:0000256" key="5">
    <source>
        <dbReference type="ARBA" id="ARBA00023008"/>
    </source>
</evidence>
<evidence type="ECO:0000256" key="6">
    <source>
        <dbReference type="PIRSR" id="PIRSR600269-50"/>
    </source>
</evidence>
<dbReference type="Pfam" id="PF01179">
    <property type="entry name" value="Cu_amine_oxid"/>
    <property type="match status" value="1"/>
</dbReference>
<keyword evidence="2 8" id="KW-0479">Metal-binding</keyword>
<dbReference type="GO" id="GO:0009308">
    <property type="term" value="P:amine metabolic process"/>
    <property type="evidence" value="ECO:0007669"/>
    <property type="project" value="UniProtKB-UniRule"/>
</dbReference>
<evidence type="ECO:0000256" key="4">
    <source>
        <dbReference type="ARBA" id="ARBA00023002"/>
    </source>
</evidence>
<dbReference type="InterPro" id="IPR036460">
    <property type="entry name" value="Cu_amine_oxidase_C_sf"/>
</dbReference>
<organism evidence="12 13">
    <name type="scientific">Acrocarpospora macrocephala</name>
    <dbReference type="NCBI Taxonomy" id="150177"/>
    <lineage>
        <taxon>Bacteria</taxon>
        <taxon>Bacillati</taxon>
        <taxon>Actinomycetota</taxon>
        <taxon>Actinomycetes</taxon>
        <taxon>Streptosporangiales</taxon>
        <taxon>Streptosporangiaceae</taxon>
        <taxon>Acrocarpospora</taxon>
    </lineage>
</organism>
<dbReference type="EMBL" id="BLAE01000030">
    <property type="protein sequence ID" value="GES11551.1"/>
    <property type="molecule type" value="Genomic_DNA"/>
</dbReference>
<protein>
    <recommendedName>
        <fullName evidence="8">Amine oxidase</fullName>
        <ecNumber evidence="8">1.4.3.-</ecNumber>
    </recommendedName>
</protein>
<feature type="modified residue" description="2',4',5'-topaquinone" evidence="7">
    <location>
        <position position="387"/>
    </location>
</feature>
<keyword evidence="3 6" id="KW-0801">TPQ</keyword>
<gene>
    <name evidence="12" type="ORF">Amac_051480</name>
</gene>
<accession>A0A5M3WW61</accession>
<evidence type="ECO:0000256" key="2">
    <source>
        <dbReference type="ARBA" id="ARBA00022723"/>
    </source>
</evidence>
<keyword evidence="4 8" id="KW-0560">Oxidoreductase</keyword>
<dbReference type="GO" id="GO:0008131">
    <property type="term" value="F:primary methylamine oxidase activity"/>
    <property type="evidence" value="ECO:0007669"/>
    <property type="project" value="InterPro"/>
</dbReference>
<feature type="active site" description="Proton acceptor" evidence="6">
    <location>
        <position position="303"/>
    </location>
</feature>
<dbReference type="EC" id="1.4.3.-" evidence="8"/>
<dbReference type="NCBIfam" id="NF008559">
    <property type="entry name" value="PRK11504.1"/>
    <property type="match status" value="1"/>
</dbReference>
<name>A0A5M3WW61_9ACTN</name>
<dbReference type="InterPro" id="IPR015798">
    <property type="entry name" value="Cu_amine_oxidase_C"/>
</dbReference>
<dbReference type="SUPFAM" id="SSF54416">
    <property type="entry name" value="Amine oxidase N-terminal region"/>
    <property type="match status" value="2"/>
</dbReference>
<evidence type="ECO:0000256" key="9">
    <source>
        <dbReference type="SAM" id="MobiDB-lite"/>
    </source>
</evidence>
<dbReference type="PANTHER" id="PTHR10638">
    <property type="entry name" value="COPPER AMINE OXIDASE"/>
    <property type="match status" value="1"/>
</dbReference>
<dbReference type="Proteomes" id="UP000331127">
    <property type="component" value="Unassembled WGS sequence"/>
</dbReference>
<dbReference type="InterPro" id="IPR016182">
    <property type="entry name" value="Cu_amine_oxidase_N-reg"/>
</dbReference>
<dbReference type="Pfam" id="PF02728">
    <property type="entry name" value="Cu_amine_oxidN3"/>
    <property type="match status" value="1"/>
</dbReference>
<dbReference type="Gene3D" id="2.70.98.20">
    <property type="entry name" value="Copper amine oxidase, catalytic domain"/>
    <property type="match status" value="1"/>
</dbReference>
<feature type="domain" description="Copper amine oxidase N3-terminal" evidence="11">
    <location>
        <begin position="109"/>
        <end position="205"/>
    </location>
</feature>
<feature type="active site" description="Schiff-base intermediate with substrate; via topaquinone" evidence="6">
    <location>
        <position position="387"/>
    </location>
</feature>
<dbReference type="InterPro" id="IPR049948">
    <property type="entry name" value="Cu_Am_ox_TPQ-bd"/>
</dbReference>
<dbReference type="PROSITE" id="PS01164">
    <property type="entry name" value="COPPER_AMINE_OXID_1"/>
    <property type="match status" value="1"/>
</dbReference>
<dbReference type="GO" id="GO:0048038">
    <property type="term" value="F:quinone binding"/>
    <property type="evidence" value="ECO:0007669"/>
    <property type="project" value="InterPro"/>
</dbReference>
<dbReference type="RefSeq" id="WP_218041274.1">
    <property type="nucleotide sequence ID" value="NZ_BAAAHL010000068.1"/>
</dbReference>
<evidence type="ECO:0000313" key="13">
    <source>
        <dbReference type="Proteomes" id="UP000331127"/>
    </source>
</evidence>
<evidence type="ECO:0000256" key="7">
    <source>
        <dbReference type="PIRSR" id="PIRSR600269-51"/>
    </source>
</evidence>
<evidence type="ECO:0000259" key="10">
    <source>
        <dbReference type="Pfam" id="PF01179"/>
    </source>
</evidence>
<proteinExistence type="inferred from homology"/>
<comment type="caution">
    <text evidence="12">The sequence shown here is derived from an EMBL/GenBank/DDBJ whole genome shotgun (WGS) entry which is preliminary data.</text>
</comment>